<dbReference type="Proteomes" id="UP000004509">
    <property type="component" value="Unassembled WGS sequence"/>
</dbReference>
<evidence type="ECO:0000259" key="2">
    <source>
        <dbReference type="Pfam" id="PF00196"/>
    </source>
</evidence>
<proteinExistence type="predicted"/>
<accession>C8PU10</accession>
<gene>
    <name evidence="3" type="ORF">TREVI0001_0253</name>
</gene>
<dbReference type="Gene3D" id="3.40.50.2300">
    <property type="match status" value="1"/>
</dbReference>
<feature type="domain" description="HTH luxR-type" evidence="2">
    <location>
        <begin position="119"/>
        <end position="160"/>
    </location>
</feature>
<evidence type="ECO:0000313" key="4">
    <source>
        <dbReference type="Proteomes" id="UP000004509"/>
    </source>
</evidence>
<dbReference type="SUPFAM" id="SSF46894">
    <property type="entry name" value="C-terminal effector domain of the bipartite response regulators"/>
    <property type="match status" value="1"/>
</dbReference>
<dbReference type="GO" id="GO:0006355">
    <property type="term" value="P:regulation of DNA-templated transcription"/>
    <property type="evidence" value="ECO:0007669"/>
    <property type="project" value="InterPro"/>
</dbReference>
<dbReference type="SUPFAM" id="SSF52172">
    <property type="entry name" value="CheY-like"/>
    <property type="match status" value="1"/>
</dbReference>
<dbReference type="InterPro" id="IPR039420">
    <property type="entry name" value="WalR-like"/>
</dbReference>
<evidence type="ECO:0000313" key="3">
    <source>
        <dbReference type="EMBL" id="EEV19149.1"/>
    </source>
</evidence>
<name>C8PU10_9SPIR</name>
<dbReference type="PANTHER" id="PTHR43214:SF17">
    <property type="entry name" value="TRANSCRIPTIONAL REGULATORY PROTEIN RCSB"/>
    <property type="match status" value="1"/>
</dbReference>
<dbReference type="InterPro" id="IPR011006">
    <property type="entry name" value="CheY-like_superfamily"/>
</dbReference>
<keyword evidence="1" id="KW-0238">DNA-binding</keyword>
<dbReference type="PANTHER" id="PTHR43214">
    <property type="entry name" value="TWO-COMPONENT RESPONSE REGULATOR"/>
    <property type="match status" value="1"/>
</dbReference>
<dbReference type="Pfam" id="PF00196">
    <property type="entry name" value="GerE"/>
    <property type="match status" value="1"/>
</dbReference>
<dbReference type="STRING" id="596324.TREVI0001_0253"/>
<reference evidence="3 4" key="1">
    <citation type="submission" date="2009-07" db="EMBL/GenBank/DDBJ databases">
        <authorList>
            <person name="Madupu R."/>
            <person name="Sebastian Y."/>
            <person name="Durkin A.S."/>
            <person name="Torralba M."/>
            <person name="Methe B."/>
            <person name="Sutton G.G."/>
            <person name="Strausberg R.L."/>
            <person name="Nelson K.E."/>
        </authorList>
    </citation>
    <scope>NUCLEOTIDE SEQUENCE [LARGE SCALE GENOMIC DNA]</scope>
    <source>
        <strain evidence="3 4">ATCC 35580</strain>
    </source>
</reference>
<dbReference type="InterPro" id="IPR000792">
    <property type="entry name" value="Tscrpt_reg_LuxR_C"/>
</dbReference>
<organism evidence="3 4">
    <name type="scientific">Treponema vincentii ATCC 35580</name>
    <dbReference type="NCBI Taxonomy" id="596324"/>
    <lineage>
        <taxon>Bacteria</taxon>
        <taxon>Pseudomonadati</taxon>
        <taxon>Spirochaetota</taxon>
        <taxon>Spirochaetia</taxon>
        <taxon>Spirochaetales</taxon>
        <taxon>Treponemataceae</taxon>
        <taxon>Treponema</taxon>
    </lineage>
</organism>
<protein>
    <submittedName>
        <fullName evidence="3">Transcriptional regulator, LuxR family</fullName>
    </submittedName>
</protein>
<dbReference type="AlphaFoldDB" id="C8PU10"/>
<dbReference type="eggNOG" id="COG2197">
    <property type="taxonomic scope" value="Bacteria"/>
</dbReference>
<dbReference type="InterPro" id="IPR016032">
    <property type="entry name" value="Sig_transdc_resp-reg_C-effctor"/>
</dbReference>
<sequence length="165" mass="18556">MKEDLQLQSSLKILFVDDHTGLRDGMIFILQNKNTSLSITGYTMYNDDIHIENALLLGVQGFITKEASVEEIEKAIIAVGSGNTYYNRVASKVLHSLLPQNKGKHIVHDEKSYLFDNYKSLSKKEQEVFIHLAEGLDIAEIAKRLGKSKKTILNQRTAVYGEMLG</sequence>
<dbReference type="EMBL" id="ACYH01000073">
    <property type="protein sequence ID" value="EEV19149.1"/>
    <property type="molecule type" value="Genomic_DNA"/>
</dbReference>
<dbReference type="GO" id="GO:0003677">
    <property type="term" value="F:DNA binding"/>
    <property type="evidence" value="ECO:0007669"/>
    <property type="project" value="UniProtKB-KW"/>
</dbReference>
<comment type="caution">
    <text evidence="3">The sequence shown here is derived from an EMBL/GenBank/DDBJ whole genome shotgun (WGS) entry which is preliminary data.</text>
</comment>
<evidence type="ECO:0000256" key="1">
    <source>
        <dbReference type="ARBA" id="ARBA00023125"/>
    </source>
</evidence>